<reference evidence="2" key="1">
    <citation type="journal article" date="2020" name="Stud. Mycol.">
        <title>101 Dothideomycetes genomes: a test case for predicting lifestyles and emergence of pathogens.</title>
        <authorList>
            <person name="Haridas S."/>
            <person name="Albert R."/>
            <person name="Binder M."/>
            <person name="Bloem J."/>
            <person name="Labutti K."/>
            <person name="Salamov A."/>
            <person name="Andreopoulos B."/>
            <person name="Baker S."/>
            <person name="Barry K."/>
            <person name="Bills G."/>
            <person name="Bluhm B."/>
            <person name="Cannon C."/>
            <person name="Castanera R."/>
            <person name="Culley D."/>
            <person name="Daum C."/>
            <person name="Ezra D."/>
            <person name="Gonzalez J."/>
            <person name="Henrissat B."/>
            <person name="Kuo A."/>
            <person name="Liang C."/>
            <person name="Lipzen A."/>
            <person name="Lutzoni F."/>
            <person name="Magnuson J."/>
            <person name="Mondo S."/>
            <person name="Nolan M."/>
            <person name="Ohm R."/>
            <person name="Pangilinan J."/>
            <person name="Park H.-J."/>
            <person name="Ramirez L."/>
            <person name="Alfaro M."/>
            <person name="Sun H."/>
            <person name="Tritt A."/>
            <person name="Yoshinaga Y."/>
            <person name="Zwiers L.-H."/>
            <person name="Turgeon B."/>
            <person name="Goodwin S."/>
            <person name="Spatafora J."/>
            <person name="Crous P."/>
            <person name="Grigoriev I."/>
        </authorList>
    </citation>
    <scope>NUCLEOTIDE SEQUENCE</scope>
    <source>
        <strain evidence="2">CBS 379.55</strain>
    </source>
</reference>
<keyword evidence="3" id="KW-1185">Reference proteome</keyword>
<evidence type="ECO:0000313" key="2">
    <source>
        <dbReference type="EMBL" id="KAF2278635.1"/>
    </source>
</evidence>
<protein>
    <submittedName>
        <fullName evidence="2">Uncharacterized protein</fullName>
    </submittedName>
</protein>
<feature type="region of interest" description="Disordered" evidence="1">
    <location>
        <begin position="65"/>
        <end position="85"/>
    </location>
</feature>
<dbReference type="GeneID" id="54546990"/>
<dbReference type="EMBL" id="ML986487">
    <property type="protein sequence ID" value="KAF2278635.1"/>
    <property type="molecule type" value="Genomic_DNA"/>
</dbReference>
<gene>
    <name evidence="2" type="ORF">EI97DRAFT_215556</name>
</gene>
<dbReference type="AlphaFoldDB" id="A0A6A6JQU0"/>
<dbReference type="Proteomes" id="UP000800097">
    <property type="component" value="Unassembled WGS sequence"/>
</dbReference>
<accession>A0A6A6JQU0</accession>
<proteinExistence type="predicted"/>
<dbReference type="OrthoDB" id="1744869at2759"/>
<evidence type="ECO:0000256" key="1">
    <source>
        <dbReference type="SAM" id="MobiDB-lite"/>
    </source>
</evidence>
<name>A0A6A6JQU0_WESOR</name>
<feature type="compositionally biased region" description="Basic and acidic residues" evidence="1">
    <location>
        <begin position="73"/>
        <end position="85"/>
    </location>
</feature>
<organism evidence="2 3">
    <name type="scientific">Westerdykella ornata</name>
    <dbReference type="NCBI Taxonomy" id="318751"/>
    <lineage>
        <taxon>Eukaryota</taxon>
        <taxon>Fungi</taxon>
        <taxon>Dikarya</taxon>
        <taxon>Ascomycota</taxon>
        <taxon>Pezizomycotina</taxon>
        <taxon>Dothideomycetes</taxon>
        <taxon>Pleosporomycetidae</taxon>
        <taxon>Pleosporales</taxon>
        <taxon>Sporormiaceae</taxon>
        <taxon>Westerdykella</taxon>
    </lineage>
</organism>
<dbReference type="RefSeq" id="XP_033656174.1">
    <property type="nucleotide sequence ID" value="XM_033793815.1"/>
</dbReference>
<evidence type="ECO:0000313" key="3">
    <source>
        <dbReference type="Proteomes" id="UP000800097"/>
    </source>
</evidence>
<sequence>MRSFTLKYNGLKWICSFAHRVRVSIIYFLGFLSTLVRAHNSYQPSAHAVRARSGVMPQDTKFRLTTCRPQRHAKTDPKDLRRQNA</sequence>